<name>A0AAU8FRH1_9BACT</name>
<gene>
    <name evidence="2" type="ORF">ABV298_11445</name>
</gene>
<dbReference type="EMBL" id="CP159289">
    <property type="protein sequence ID" value="XCH26970.1"/>
    <property type="molecule type" value="Genomic_DNA"/>
</dbReference>
<dbReference type="InterPro" id="IPR011991">
    <property type="entry name" value="ArsR-like_HTH"/>
</dbReference>
<sequence>MKGDIFQAIADPTRRAILVLIATQSMTPNALAEHFETSRQAVSKHIKVLADCELLKQNKVGREIHYYFNPVKMKEFDHWLTQFKKHWEDRFNLLDQLLTNLNSDSNEK</sequence>
<dbReference type="NCBIfam" id="NF033788">
    <property type="entry name" value="HTH_metalloreg"/>
    <property type="match status" value="1"/>
</dbReference>
<dbReference type="InterPro" id="IPR036390">
    <property type="entry name" value="WH_DNA-bd_sf"/>
</dbReference>
<evidence type="ECO:0000313" key="2">
    <source>
        <dbReference type="EMBL" id="XCH26970.1"/>
    </source>
</evidence>
<dbReference type="Gene3D" id="1.10.10.10">
    <property type="entry name" value="Winged helix-like DNA-binding domain superfamily/Winged helix DNA-binding domain"/>
    <property type="match status" value="1"/>
</dbReference>
<proteinExistence type="predicted"/>
<dbReference type="PRINTS" id="PR00778">
    <property type="entry name" value="HTHARSR"/>
</dbReference>
<dbReference type="SUPFAM" id="SSF46785">
    <property type="entry name" value="Winged helix' DNA-binding domain"/>
    <property type="match status" value="1"/>
</dbReference>
<dbReference type="RefSeq" id="WP_353722235.1">
    <property type="nucleotide sequence ID" value="NZ_CP159289.1"/>
</dbReference>
<dbReference type="CDD" id="cd00090">
    <property type="entry name" value="HTH_ARSR"/>
    <property type="match status" value="1"/>
</dbReference>
<dbReference type="GO" id="GO:0003700">
    <property type="term" value="F:DNA-binding transcription factor activity"/>
    <property type="evidence" value="ECO:0007669"/>
    <property type="project" value="InterPro"/>
</dbReference>
<dbReference type="AlphaFoldDB" id="A0AAU8FRH1"/>
<protein>
    <submittedName>
        <fullName evidence="2">Metalloregulator ArsR/SmtB family transcription factor</fullName>
    </submittedName>
</protein>
<dbReference type="InterPro" id="IPR036388">
    <property type="entry name" value="WH-like_DNA-bd_sf"/>
</dbReference>
<dbReference type="PANTHER" id="PTHR38600">
    <property type="entry name" value="TRANSCRIPTIONAL REGULATORY PROTEIN"/>
    <property type="match status" value="1"/>
</dbReference>
<dbReference type="SMART" id="SM00418">
    <property type="entry name" value="HTH_ARSR"/>
    <property type="match status" value="1"/>
</dbReference>
<dbReference type="PANTHER" id="PTHR38600:SF1">
    <property type="entry name" value="TRANSCRIPTIONAL REGULATORY PROTEIN"/>
    <property type="match status" value="1"/>
</dbReference>
<accession>A0AAU8FRH1</accession>
<dbReference type="Pfam" id="PF12840">
    <property type="entry name" value="HTH_20"/>
    <property type="match status" value="1"/>
</dbReference>
<dbReference type="PROSITE" id="PS50987">
    <property type="entry name" value="HTH_ARSR_2"/>
    <property type="match status" value="1"/>
</dbReference>
<organism evidence="2">
    <name type="scientific">Dyadobacter sp. 676</name>
    <dbReference type="NCBI Taxonomy" id="3088362"/>
    <lineage>
        <taxon>Bacteria</taxon>
        <taxon>Pseudomonadati</taxon>
        <taxon>Bacteroidota</taxon>
        <taxon>Cytophagia</taxon>
        <taxon>Cytophagales</taxon>
        <taxon>Spirosomataceae</taxon>
        <taxon>Dyadobacter</taxon>
    </lineage>
</organism>
<dbReference type="InterPro" id="IPR001845">
    <property type="entry name" value="HTH_ArsR_DNA-bd_dom"/>
</dbReference>
<evidence type="ECO:0000259" key="1">
    <source>
        <dbReference type="PROSITE" id="PS50987"/>
    </source>
</evidence>
<feature type="domain" description="HTH arsR-type" evidence="1">
    <location>
        <begin position="1"/>
        <end position="88"/>
    </location>
</feature>
<reference evidence="2" key="1">
    <citation type="submission" date="2024-06" db="EMBL/GenBank/DDBJ databases">
        <title>Sequencing and assembly of the genome of Dyadobacter sp. strain 676, a symbiont of Cyamopsis tetragonoloba.</title>
        <authorList>
            <person name="Guro P."/>
            <person name="Sazanova A."/>
            <person name="Kuznetsova I."/>
            <person name="Belimov A."/>
            <person name="Safronova V."/>
        </authorList>
    </citation>
    <scope>NUCLEOTIDE SEQUENCE</scope>
    <source>
        <strain evidence="2">676</strain>
    </source>
</reference>